<accession>A0A1R1MJF0</accession>
<dbReference type="FunFam" id="2.40.10.240:FF:000002">
    <property type="entry name" value="S-adenosylmethionine:tRNA ribosyltransferase-isomerase"/>
    <property type="match status" value="1"/>
</dbReference>
<dbReference type="SUPFAM" id="SSF111337">
    <property type="entry name" value="QueA-like"/>
    <property type="match status" value="1"/>
</dbReference>
<dbReference type="PANTHER" id="PTHR30307:SF0">
    <property type="entry name" value="S-ADENOSYLMETHIONINE:TRNA RIBOSYLTRANSFERASE-ISOMERASE"/>
    <property type="match status" value="1"/>
</dbReference>
<evidence type="ECO:0000256" key="10">
    <source>
        <dbReference type="ARBA" id="ARBA00066503"/>
    </source>
</evidence>
<comment type="similarity">
    <text evidence="9 13">Belongs to the QueA family.</text>
</comment>
<dbReference type="STRING" id="1914305.BLW93_08085"/>
<evidence type="ECO:0000313" key="15">
    <source>
        <dbReference type="Proteomes" id="UP000187408"/>
    </source>
</evidence>
<reference evidence="14 15" key="1">
    <citation type="submission" date="2016-10" db="EMBL/GenBank/DDBJ databases">
        <title>Genome sequence of a sulfur-reducing bacterium Desulfurobacterium indicum K6013.</title>
        <authorList>
            <person name="Cao J."/>
            <person name="Shao Z."/>
            <person name="Alain K."/>
            <person name="Jebbar M."/>
        </authorList>
    </citation>
    <scope>NUCLEOTIDE SEQUENCE [LARGE SCALE GENOMIC DNA]</scope>
    <source>
        <strain evidence="14 15">K6013</strain>
    </source>
</reference>
<comment type="caution">
    <text evidence="14">The sequence shown here is derived from an EMBL/GenBank/DDBJ whole genome shotgun (WGS) entry which is preliminary data.</text>
</comment>
<dbReference type="OrthoDB" id="9805933at2"/>
<dbReference type="Pfam" id="PF02547">
    <property type="entry name" value="Queuosine_synth"/>
    <property type="match status" value="1"/>
</dbReference>
<evidence type="ECO:0000313" key="14">
    <source>
        <dbReference type="EMBL" id="OMH39893.1"/>
    </source>
</evidence>
<dbReference type="GO" id="GO:0008616">
    <property type="term" value="P:tRNA queuosine(34) biosynthetic process"/>
    <property type="evidence" value="ECO:0007669"/>
    <property type="project" value="UniProtKB-UniRule"/>
</dbReference>
<comment type="pathway">
    <text evidence="2 13">tRNA modification; tRNA-queuosine biosynthesis.</text>
</comment>
<comment type="subunit">
    <text evidence="3 13">Monomer.</text>
</comment>
<sequence length="341" mass="38928">MKVSLFNYELPKNLIAKFPVEPRDSAKLLLLNRKTGEIEHKIFRDIKNYLKPGDVLVINNTKVIPARLLGKFFTGGKVEIFLTRQIEKDIWEAIGKPGKRLKPGKKVIFDNELSCEILKIEDEGKRIIRFHSPKSTLEKIYEIGHVPLPPYIEREDTEKDKEEYQTVFAKEEGAVAAPTAGLHFTEELLKQLKEKGIIIKEITLHVGLGTFRPVKVNEVEKHKMHYESFKIPQDTAKEIEKAKSEGRRVIAVGTTVVRTLESGFEKGGKVKILEGSTNLFIYPGYNFKVVDAIITNFHLPKSTLLMLVCAFAGREKVLNAYKEAVKHGYRFYSYGDAMFIY</sequence>
<dbReference type="PANTHER" id="PTHR30307">
    <property type="entry name" value="S-ADENOSYLMETHIONINE:TRNA RIBOSYLTRANSFERASE-ISOMERASE"/>
    <property type="match status" value="1"/>
</dbReference>
<keyword evidence="5 13" id="KW-0808">Transferase</keyword>
<proteinExistence type="inferred from homology"/>
<dbReference type="Gene3D" id="2.40.10.240">
    <property type="entry name" value="QueA-like"/>
    <property type="match status" value="1"/>
</dbReference>
<evidence type="ECO:0000256" key="4">
    <source>
        <dbReference type="ARBA" id="ARBA00022490"/>
    </source>
</evidence>
<dbReference type="FunFam" id="3.40.1780.10:FF:000001">
    <property type="entry name" value="S-adenosylmethionine:tRNA ribosyltransferase-isomerase"/>
    <property type="match status" value="1"/>
</dbReference>
<dbReference type="GO" id="GO:0051075">
    <property type="term" value="F:S-adenosylmethionine:tRNA ribosyltransferase-isomerase activity"/>
    <property type="evidence" value="ECO:0007669"/>
    <property type="project" value="UniProtKB-EC"/>
</dbReference>
<dbReference type="HAMAP" id="MF_00113">
    <property type="entry name" value="QueA"/>
    <property type="match status" value="1"/>
</dbReference>
<evidence type="ECO:0000256" key="9">
    <source>
        <dbReference type="ARBA" id="ARBA00061210"/>
    </source>
</evidence>
<dbReference type="EC" id="2.4.99.17" evidence="10 13"/>
<name>A0A1R1MJF0_9BACT</name>
<evidence type="ECO:0000256" key="11">
    <source>
        <dbReference type="ARBA" id="ARBA00069325"/>
    </source>
</evidence>
<evidence type="ECO:0000256" key="13">
    <source>
        <dbReference type="HAMAP-Rule" id="MF_00113"/>
    </source>
</evidence>
<comment type="subcellular location">
    <subcellularLocation>
        <location evidence="1 13">Cytoplasm</location>
    </subcellularLocation>
</comment>
<dbReference type="AlphaFoldDB" id="A0A1R1MJF0"/>
<evidence type="ECO:0000256" key="8">
    <source>
        <dbReference type="ARBA" id="ARBA00052751"/>
    </source>
</evidence>
<dbReference type="InterPro" id="IPR042118">
    <property type="entry name" value="QueA_dom1"/>
</dbReference>
<evidence type="ECO:0000256" key="7">
    <source>
        <dbReference type="ARBA" id="ARBA00022785"/>
    </source>
</evidence>
<evidence type="ECO:0000256" key="2">
    <source>
        <dbReference type="ARBA" id="ARBA00004691"/>
    </source>
</evidence>
<dbReference type="Gene3D" id="3.40.1780.10">
    <property type="entry name" value="QueA-like"/>
    <property type="match status" value="1"/>
</dbReference>
<dbReference type="InterPro" id="IPR036100">
    <property type="entry name" value="QueA_sf"/>
</dbReference>
<dbReference type="NCBIfam" id="NF001140">
    <property type="entry name" value="PRK00147.1"/>
    <property type="match status" value="1"/>
</dbReference>
<evidence type="ECO:0000256" key="5">
    <source>
        <dbReference type="ARBA" id="ARBA00022679"/>
    </source>
</evidence>
<evidence type="ECO:0000256" key="12">
    <source>
        <dbReference type="ARBA" id="ARBA00076160"/>
    </source>
</evidence>
<keyword evidence="14" id="KW-0413">Isomerase</keyword>
<dbReference type="NCBIfam" id="TIGR00113">
    <property type="entry name" value="queA"/>
    <property type="match status" value="1"/>
</dbReference>
<evidence type="ECO:0000256" key="6">
    <source>
        <dbReference type="ARBA" id="ARBA00022691"/>
    </source>
</evidence>
<protein>
    <recommendedName>
        <fullName evidence="11 13">S-adenosylmethionine:tRNA ribosyltransferase-isomerase</fullName>
        <ecNumber evidence="10 13">2.4.99.17</ecNumber>
    </recommendedName>
    <alternativeName>
        <fullName evidence="12 13">Queuosine biosynthesis protein QueA</fullName>
    </alternativeName>
</protein>
<dbReference type="InterPro" id="IPR003699">
    <property type="entry name" value="QueA"/>
</dbReference>
<keyword evidence="6 13" id="KW-0949">S-adenosyl-L-methionine</keyword>
<dbReference type="UniPathway" id="UPA00392"/>
<dbReference type="GO" id="GO:0005737">
    <property type="term" value="C:cytoplasm"/>
    <property type="evidence" value="ECO:0007669"/>
    <property type="project" value="UniProtKB-SubCell"/>
</dbReference>
<keyword evidence="15" id="KW-1185">Reference proteome</keyword>
<dbReference type="InterPro" id="IPR042119">
    <property type="entry name" value="QueA_dom2"/>
</dbReference>
<keyword evidence="7 13" id="KW-0671">Queuosine biosynthesis</keyword>
<dbReference type="RefSeq" id="WP_076713586.1">
    <property type="nucleotide sequence ID" value="NZ_MOEN01000040.1"/>
</dbReference>
<dbReference type="Proteomes" id="UP000187408">
    <property type="component" value="Unassembled WGS sequence"/>
</dbReference>
<gene>
    <name evidence="13" type="primary">queA</name>
    <name evidence="14" type="ORF">BLW93_08085</name>
</gene>
<comment type="function">
    <text evidence="13">Transfers and isomerizes the ribose moiety from AdoMet to the 7-aminomethyl group of 7-deazaguanine (preQ1-tRNA) to give epoxyqueuosine (oQ-tRNA).</text>
</comment>
<dbReference type="EMBL" id="MOEN01000040">
    <property type="protein sequence ID" value="OMH39893.1"/>
    <property type="molecule type" value="Genomic_DNA"/>
</dbReference>
<evidence type="ECO:0000256" key="1">
    <source>
        <dbReference type="ARBA" id="ARBA00004496"/>
    </source>
</evidence>
<organism evidence="14 15">
    <name type="scientific">Desulfurobacterium indicum</name>
    <dbReference type="NCBI Taxonomy" id="1914305"/>
    <lineage>
        <taxon>Bacteria</taxon>
        <taxon>Pseudomonadati</taxon>
        <taxon>Aquificota</taxon>
        <taxon>Aquificia</taxon>
        <taxon>Desulfurobacteriales</taxon>
        <taxon>Desulfurobacteriaceae</taxon>
        <taxon>Desulfurobacterium</taxon>
    </lineage>
</organism>
<keyword evidence="4 13" id="KW-0963">Cytoplasm</keyword>
<evidence type="ECO:0000256" key="3">
    <source>
        <dbReference type="ARBA" id="ARBA00011245"/>
    </source>
</evidence>
<comment type="catalytic activity">
    <reaction evidence="8 13">
        <text>7-aminomethyl-7-carbaguanosine(34) in tRNA + S-adenosyl-L-methionine = epoxyqueuosine(34) in tRNA + adenine + L-methionine + 2 H(+)</text>
        <dbReference type="Rhea" id="RHEA:32155"/>
        <dbReference type="Rhea" id="RHEA-COMP:10342"/>
        <dbReference type="Rhea" id="RHEA-COMP:18582"/>
        <dbReference type="ChEBI" id="CHEBI:15378"/>
        <dbReference type="ChEBI" id="CHEBI:16708"/>
        <dbReference type="ChEBI" id="CHEBI:57844"/>
        <dbReference type="ChEBI" id="CHEBI:59789"/>
        <dbReference type="ChEBI" id="CHEBI:82833"/>
        <dbReference type="ChEBI" id="CHEBI:194443"/>
        <dbReference type="EC" id="2.4.99.17"/>
    </reaction>
</comment>